<dbReference type="Gene3D" id="1.10.287.110">
    <property type="entry name" value="DnaJ domain"/>
    <property type="match status" value="1"/>
</dbReference>
<keyword evidence="1" id="KW-0143">Chaperone</keyword>
<dbReference type="OrthoDB" id="552049at2759"/>
<dbReference type="InterPro" id="IPR036869">
    <property type="entry name" value="J_dom_sf"/>
</dbReference>
<keyword evidence="5" id="KW-1185">Reference proteome</keyword>
<accession>A0A1E3P7A2</accession>
<evidence type="ECO:0000313" key="4">
    <source>
        <dbReference type="EMBL" id="ODQ60822.1"/>
    </source>
</evidence>
<dbReference type="GO" id="GO:0005886">
    <property type="term" value="C:plasma membrane"/>
    <property type="evidence" value="ECO:0007669"/>
    <property type="project" value="EnsemblFungi"/>
</dbReference>
<evidence type="ECO:0000259" key="3">
    <source>
        <dbReference type="PROSITE" id="PS50076"/>
    </source>
</evidence>
<dbReference type="AlphaFoldDB" id="A0A1E3P7A2"/>
<dbReference type="PROSITE" id="PS50076">
    <property type="entry name" value="DNAJ_2"/>
    <property type="match status" value="1"/>
</dbReference>
<dbReference type="InterPro" id="IPR001623">
    <property type="entry name" value="DnaJ_domain"/>
</dbReference>
<dbReference type="GO" id="GO:1901981">
    <property type="term" value="F:phosphatidylinositol phosphate binding"/>
    <property type="evidence" value="ECO:0007669"/>
    <property type="project" value="EnsemblFungi"/>
</dbReference>
<feature type="compositionally biased region" description="Polar residues" evidence="2">
    <location>
        <begin position="146"/>
        <end position="161"/>
    </location>
</feature>
<gene>
    <name evidence="4" type="ORF">WICANDRAFT_29109</name>
</gene>
<evidence type="ECO:0000256" key="1">
    <source>
        <dbReference type="ARBA" id="ARBA00023186"/>
    </source>
</evidence>
<dbReference type="CDD" id="cd06257">
    <property type="entry name" value="DnaJ"/>
    <property type="match status" value="1"/>
</dbReference>
<dbReference type="Pfam" id="PF14308">
    <property type="entry name" value="DnaJ-X"/>
    <property type="match status" value="1"/>
</dbReference>
<dbReference type="GO" id="GO:0016558">
    <property type="term" value="P:protein import into peroxisome matrix"/>
    <property type="evidence" value="ECO:0007669"/>
    <property type="project" value="TreeGrafter"/>
</dbReference>
<feature type="region of interest" description="Disordered" evidence="2">
    <location>
        <begin position="123"/>
        <end position="166"/>
    </location>
</feature>
<dbReference type="STRING" id="683960.A0A1E3P7A2"/>
<dbReference type="PANTHER" id="PTHR45006">
    <property type="entry name" value="DNAJ-LIKE PROTEIN 1"/>
    <property type="match status" value="1"/>
</dbReference>
<name>A0A1E3P7A2_WICAA</name>
<proteinExistence type="predicted"/>
<evidence type="ECO:0000313" key="5">
    <source>
        <dbReference type="Proteomes" id="UP000094112"/>
    </source>
</evidence>
<dbReference type="PRINTS" id="PR00625">
    <property type="entry name" value="JDOMAIN"/>
</dbReference>
<dbReference type="PROSITE" id="PS00636">
    <property type="entry name" value="DNAJ_1"/>
    <property type="match status" value="1"/>
</dbReference>
<reference evidence="4 5" key="1">
    <citation type="journal article" date="2016" name="Proc. Natl. Acad. Sci. U.S.A.">
        <title>Comparative genomics of biotechnologically important yeasts.</title>
        <authorList>
            <person name="Riley R."/>
            <person name="Haridas S."/>
            <person name="Wolfe K.H."/>
            <person name="Lopes M.R."/>
            <person name="Hittinger C.T."/>
            <person name="Goeker M."/>
            <person name="Salamov A.A."/>
            <person name="Wisecaver J.H."/>
            <person name="Long T.M."/>
            <person name="Calvey C.H."/>
            <person name="Aerts A.L."/>
            <person name="Barry K.W."/>
            <person name="Choi C."/>
            <person name="Clum A."/>
            <person name="Coughlan A.Y."/>
            <person name="Deshpande S."/>
            <person name="Douglass A.P."/>
            <person name="Hanson S.J."/>
            <person name="Klenk H.-P."/>
            <person name="LaButti K.M."/>
            <person name="Lapidus A."/>
            <person name="Lindquist E.A."/>
            <person name="Lipzen A.M."/>
            <person name="Meier-Kolthoff J.P."/>
            <person name="Ohm R.A."/>
            <person name="Otillar R.P."/>
            <person name="Pangilinan J.L."/>
            <person name="Peng Y."/>
            <person name="Rokas A."/>
            <person name="Rosa C.A."/>
            <person name="Scheuner C."/>
            <person name="Sibirny A.A."/>
            <person name="Slot J.C."/>
            <person name="Stielow J.B."/>
            <person name="Sun H."/>
            <person name="Kurtzman C.P."/>
            <person name="Blackwell M."/>
            <person name="Grigoriev I.V."/>
            <person name="Jeffries T.W."/>
        </authorList>
    </citation>
    <scope>NUCLEOTIDE SEQUENCE [LARGE SCALE GENOMIC DNA]</scope>
    <source>
        <strain evidence="5">ATCC 58044 / CBS 1984 / NCYC 433 / NRRL Y-366-8</strain>
    </source>
</reference>
<organism evidence="4 5">
    <name type="scientific">Wickerhamomyces anomalus (strain ATCC 58044 / CBS 1984 / NCYC 433 / NRRL Y-366-8)</name>
    <name type="common">Yeast</name>
    <name type="synonym">Hansenula anomala</name>
    <dbReference type="NCBI Taxonomy" id="683960"/>
    <lineage>
        <taxon>Eukaryota</taxon>
        <taxon>Fungi</taxon>
        <taxon>Dikarya</taxon>
        <taxon>Ascomycota</taxon>
        <taxon>Saccharomycotina</taxon>
        <taxon>Saccharomycetes</taxon>
        <taxon>Phaffomycetales</taxon>
        <taxon>Wickerhamomycetaceae</taxon>
        <taxon>Wickerhamomyces</taxon>
    </lineage>
</organism>
<feature type="domain" description="J" evidence="3">
    <location>
        <begin position="6"/>
        <end position="71"/>
    </location>
</feature>
<sequence>MVKDTSYYDILGISPDASQTDIKKAYRKKAMQTHPDKHPDDPGAAKKFQEVGEAYQVLQDPQLRDKYDKFGKDEAVPDAGFEDAGEFFTNIFGGEAFHDWIGELSMLKELTQTADVLGGDEEAAKAATAEASEKPTESSSDLLHQPNGSQTTQQGKRPSTKISKEQREELLRLERERKEQKAKRVEELTVKLDSKLKKLISASTDSDELTKFKAQLHKEIEDLKIESFGIQLLHTIGKVYNQKASAFLKSQKTFGISKIFTSVKQKGSTAKSAWNILSTALDAQVAMEEMIKAQEKGEEWDEYRKAEYERTMTGKFLATAWVSSKFEIQGVLREVCDKILNDKSISSKERAAKANALLVIGNEFITAERSEDEAEEARVFEELMAEATAKKQHKRR</sequence>
<dbReference type="InterPro" id="IPR018253">
    <property type="entry name" value="DnaJ_domain_CS"/>
</dbReference>
<dbReference type="InterPro" id="IPR052814">
    <property type="entry name" value="Peroxisomal_DnaJ"/>
</dbReference>
<dbReference type="Pfam" id="PF00226">
    <property type="entry name" value="DnaJ"/>
    <property type="match status" value="1"/>
</dbReference>
<dbReference type="Proteomes" id="UP000094112">
    <property type="component" value="Unassembled WGS sequence"/>
</dbReference>
<dbReference type="InterPro" id="IPR026894">
    <property type="entry name" value="DnaJ_X"/>
</dbReference>
<dbReference type="GO" id="GO:0005829">
    <property type="term" value="C:cytosol"/>
    <property type="evidence" value="ECO:0007669"/>
    <property type="project" value="EnsemblFungi"/>
</dbReference>
<evidence type="ECO:0000256" key="2">
    <source>
        <dbReference type="SAM" id="MobiDB-lite"/>
    </source>
</evidence>
<protein>
    <recommendedName>
        <fullName evidence="3">J domain-containing protein</fullName>
    </recommendedName>
</protein>
<dbReference type="SMART" id="SM00271">
    <property type="entry name" value="DnaJ"/>
    <property type="match status" value="1"/>
</dbReference>
<dbReference type="PANTHER" id="PTHR45006:SF2">
    <property type="entry name" value="PROTEIN CAJ1"/>
    <property type="match status" value="1"/>
</dbReference>
<dbReference type="GeneID" id="30198823"/>
<dbReference type="FunFam" id="1.10.287.110:FF:000028">
    <property type="entry name" value="DnaJ domain protein"/>
    <property type="match status" value="1"/>
</dbReference>
<dbReference type="SUPFAM" id="SSF46565">
    <property type="entry name" value="Chaperone J-domain"/>
    <property type="match status" value="1"/>
</dbReference>
<dbReference type="EMBL" id="KV454209">
    <property type="protein sequence ID" value="ODQ60822.1"/>
    <property type="molecule type" value="Genomic_DNA"/>
</dbReference>
<dbReference type="RefSeq" id="XP_019040029.1">
    <property type="nucleotide sequence ID" value="XM_019181577.1"/>
</dbReference>